<dbReference type="AlphaFoldDB" id="C4J3H9"/>
<proteinExistence type="evidence at transcript level"/>
<accession>C4J3H9</accession>
<name>C4J3H9_MAIZE</name>
<organism evidence="1">
    <name type="scientific">Zea mays</name>
    <name type="common">Maize</name>
    <dbReference type="NCBI Taxonomy" id="4577"/>
    <lineage>
        <taxon>Eukaryota</taxon>
        <taxon>Viridiplantae</taxon>
        <taxon>Streptophyta</taxon>
        <taxon>Embryophyta</taxon>
        <taxon>Tracheophyta</taxon>
        <taxon>Spermatophyta</taxon>
        <taxon>Magnoliopsida</taxon>
        <taxon>Liliopsida</taxon>
        <taxon>Poales</taxon>
        <taxon>Poaceae</taxon>
        <taxon>PACMAD clade</taxon>
        <taxon>Panicoideae</taxon>
        <taxon>Andropogonodae</taxon>
        <taxon>Andropogoneae</taxon>
        <taxon>Tripsacinae</taxon>
        <taxon>Zea</taxon>
    </lineage>
</organism>
<sequence>MTAPGDAGARARCLKRQSEKDTAATYAAGPAASLAPRGVVLLLAPP</sequence>
<evidence type="ECO:0000313" key="1">
    <source>
        <dbReference type="EMBL" id="ACR35729.1"/>
    </source>
</evidence>
<dbReference type="EMBL" id="BT085376">
    <property type="protein sequence ID" value="ACR35729.1"/>
    <property type="molecule type" value="mRNA"/>
</dbReference>
<reference evidence="1" key="2">
    <citation type="submission" date="2012-06" db="EMBL/GenBank/DDBJ databases">
        <authorList>
            <person name="Yu Y."/>
            <person name="Currie J."/>
            <person name="Lomeli R."/>
            <person name="Angelova A."/>
            <person name="Collura K."/>
            <person name="Wissotski M."/>
            <person name="Campos D."/>
            <person name="Kudrna D."/>
            <person name="Golser W."/>
            <person name="Ashely E."/>
            <person name="Descour A."/>
            <person name="Fernandes J."/>
            <person name="Soderlund C."/>
            <person name="Walbot V."/>
        </authorList>
    </citation>
    <scope>NUCLEOTIDE SEQUENCE</scope>
    <source>
        <strain evidence="1">B73</strain>
    </source>
</reference>
<protein>
    <submittedName>
        <fullName evidence="1">Uncharacterized protein</fullName>
    </submittedName>
</protein>
<dbReference type="EMBL" id="BT085452">
    <property type="protein sequence ID" value="ACR35805.1"/>
    <property type="molecule type" value="mRNA"/>
</dbReference>
<dbReference type="EMBL" id="BT087057">
    <property type="protein sequence ID" value="ACR37410.1"/>
    <property type="molecule type" value="mRNA"/>
</dbReference>
<reference evidence="1" key="1">
    <citation type="journal article" date="2009" name="PLoS Genet.">
        <title>Sequencing, mapping, and analysis of 27,455 maize full-length cDNAs.</title>
        <authorList>
            <person name="Soderlund C."/>
            <person name="Descour A."/>
            <person name="Kudrna D."/>
            <person name="Bomhoff M."/>
            <person name="Boyd L."/>
            <person name="Currie J."/>
            <person name="Angelova A."/>
            <person name="Collura K."/>
            <person name="Wissotski M."/>
            <person name="Ashley E."/>
            <person name="Morrow D."/>
            <person name="Fernandes J."/>
            <person name="Walbot V."/>
            <person name="Yu Y."/>
        </authorList>
    </citation>
    <scope>NUCLEOTIDE SEQUENCE</scope>
    <source>
        <strain evidence="1">B73</strain>
    </source>
</reference>